<sequence length="124" mass="12906">LWVVAGVLAVAYLAGGSGKVLVPKEKIYAFGPSAHWTEEFSPAAVKAIGVLEVLGGIGLILPAVLDIAPGVVPVAAVGLALIMVGALITRGRRREYKFMVADLVYLVLAGFVAWGRFGPESFTA</sequence>
<reference evidence="6 7" key="1">
    <citation type="submission" date="2019-02" db="EMBL/GenBank/DDBJ databases">
        <title>Draft genome sequences of novel Actinobacteria.</title>
        <authorList>
            <person name="Sahin N."/>
            <person name="Ay H."/>
            <person name="Saygin H."/>
        </authorList>
    </citation>
    <scope>NUCLEOTIDE SEQUENCE [LARGE SCALE GENOMIC DNA]</scope>
    <source>
        <strain evidence="6 7">16K104</strain>
    </source>
</reference>
<keyword evidence="2 5" id="KW-0812">Transmembrane</keyword>
<feature type="transmembrane region" description="Helical" evidence="5">
    <location>
        <begin position="71"/>
        <end position="88"/>
    </location>
</feature>
<keyword evidence="4 5" id="KW-0472">Membrane</keyword>
<dbReference type="Proteomes" id="UP000295172">
    <property type="component" value="Unassembled WGS sequence"/>
</dbReference>
<comment type="caution">
    <text evidence="6">The sequence shown here is derived from an EMBL/GenBank/DDBJ whole genome shotgun (WGS) entry which is preliminary data.</text>
</comment>
<proteinExistence type="predicted"/>
<evidence type="ECO:0000256" key="2">
    <source>
        <dbReference type="ARBA" id="ARBA00022692"/>
    </source>
</evidence>
<evidence type="ECO:0000256" key="1">
    <source>
        <dbReference type="ARBA" id="ARBA00004141"/>
    </source>
</evidence>
<evidence type="ECO:0000256" key="4">
    <source>
        <dbReference type="ARBA" id="ARBA00023136"/>
    </source>
</evidence>
<accession>A0A4R4WAQ5</accession>
<dbReference type="EMBL" id="SMKR01000207">
    <property type="protein sequence ID" value="TDD15211.1"/>
    <property type="molecule type" value="Genomic_DNA"/>
</dbReference>
<gene>
    <name evidence="6" type="ORF">E1218_31825</name>
</gene>
<dbReference type="Pfam" id="PF13564">
    <property type="entry name" value="DoxX_2"/>
    <property type="match status" value="1"/>
</dbReference>
<evidence type="ECO:0000313" key="6">
    <source>
        <dbReference type="EMBL" id="TDD15211.1"/>
    </source>
</evidence>
<organism evidence="6 7">
    <name type="scientific">Kribbella turkmenica</name>
    <dbReference type="NCBI Taxonomy" id="2530375"/>
    <lineage>
        <taxon>Bacteria</taxon>
        <taxon>Bacillati</taxon>
        <taxon>Actinomycetota</taxon>
        <taxon>Actinomycetes</taxon>
        <taxon>Propionibacteriales</taxon>
        <taxon>Kribbellaceae</taxon>
        <taxon>Kribbella</taxon>
    </lineage>
</organism>
<evidence type="ECO:0000313" key="7">
    <source>
        <dbReference type="Proteomes" id="UP000295172"/>
    </source>
</evidence>
<feature type="non-terminal residue" evidence="6">
    <location>
        <position position="1"/>
    </location>
</feature>
<name>A0A4R4WAQ5_9ACTN</name>
<dbReference type="InterPro" id="IPR032808">
    <property type="entry name" value="DoxX"/>
</dbReference>
<feature type="transmembrane region" description="Helical" evidence="5">
    <location>
        <begin position="43"/>
        <end position="65"/>
    </location>
</feature>
<dbReference type="GO" id="GO:0016020">
    <property type="term" value="C:membrane"/>
    <property type="evidence" value="ECO:0007669"/>
    <property type="project" value="UniProtKB-SubCell"/>
</dbReference>
<protein>
    <submittedName>
        <fullName evidence="6">DoxX family protein</fullName>
    </submittedName>
</protein>
<dbReference type="OrthoDB" id="3790625at2"/>
<feature type="transmembrane region" description="Helical" evidence="5">
    <location>
        <begin position="100"/>
        <end position="117"/>
    </location>
</feature>
<keyword evidence="7" id="KW-1185">Reference proteome</keyword>
<comment type="subcellular location">
    <subcellularLocation>
        <location evidence="1">Membrane</location>
        <topology evidence="1">Multi-pass membrane protein</topology>
    </subcellularLocation>
</comment>
<keyword evidence="3 5" id="KW-1133">Transmembrane helix</keyword>
<dbReference type="AlphaFoldDB" id="A0A4R4WAQ5"/>
<evidence type="ECO:0000256" key="3">
    <source>
        <dbReference type="ARBA" id="ARBA00022989"/>
    </source>
</evidence>
<evidence type="ECO:0000256" key="5">
    <source>
        <dbReference type="SAM" id="Phobius"/>
    </source>
</evidence>
<feature type="transmembrane region" description="Helical" evidence="5">
    <location>
        <begin position="6"/>
        <end position="22"/>
    </location>
</feature>